<dbReference type="PATRIC" id="fig|1398.22.peg.3849"/>
<accession>A0A133KA59</accession>
<organism evidence="1 2">
    <name type="scientific">Heyndrickxia coagulans</name>
    <name type="common">Weizmannia coagulans</name>
    <dbReference type="NCBI Taxonomy" id="1398"/>
    <lineage>
        <taxon>Bacteria</taxon>
        <taxon>Bacillati</taxon>
        <taxon>Bacillota</taxon>
        <taxon>Bacilli</taxon>
        <taxon>Bacillales</taxon>
        <taxon>Bacillaceae</taxon>
        <taxon>Heyndrickxia</taxon>
    </lineage>
</organism>
<reference evidence="2" key="1">
    <citation type="submission" date="2016-01" db="EMBL/GenBank/DDBJ databases">
        <authorList>
            <person name="Mitreva M."/>
            <person name="Pepin K.H."/>
            <person name="Mihindukulasuriya K.A."/>
            <person name="Fulton R."/>
            <person name="Fronick C."/>
            <person name="O'Laughlin M."/>
            <person name="Miner T."/>
            <person name="Herter B."/>
            <person name="Rosa B.A."/>
            <person name="Cordes M."/>
            <person name="Tomlinson C."/>
            <person name="Wollam A."/>
            <person name="Palsikar V.B."/>
            <person name="Mardis E.R."/>
            <person name="Wilson R.K."/>
        </authorList>
    </citation>
    <scope>NUCLEOTIDE SEQUENCE [LARGE SCALE GENOMIC DNA]</scope>
    <source>
        <strain evidence="2">GED7749B</strain>
    </source>
</reference>
<dbReference type="EMBL" id="LRPN01000207">
    <property type="protein sequence ID" value="KWZ76379.1"/>
    <property type="molecule type" value="Genomic_DNA"/>
</dbReference>
<evidence type="ECO:0000313" key="2">
    <source>
        <dbReference type="Proteomes" id="UP000070376"/>
    </source>
</evidence>
<dbReference type="AlphaFoldDB" id="A0A133KA59"/>
<name>A0A133KA59_HEYCO</name>
<dbReference type="Proteomes" id="UP000070376">
    <property type="component" value="Unassembled WGS sequence"/>
</dbReference>
<proteinExistence type="predicted"/>
<evidence type="ECO:0000313" key="1">
    <source>
        <dbReference type="EMBL" id="KWZ76379.1"/>
    </source>
</evidence>
<comment type="caution">
    <text evidence="1">The sequence shown here is derived from an EMBL/GenBank/DDBJ whole genome shotgun (WGS) entry which is preliminary data.</text>
</comment>
<protein>
    <submittedName>
        <fullName evidence="1">Uncharacterized protein</fullName>
    </submittedName>
</protein>
<sequence>MIKSELFLYFIQLQLLFSILQGWGKFFNIRTAVFSGFRGNVLYFQNVKCPACYFGPGPFPGYFTYLGLAFNESDSKFVPNLSVSSVLKYRRIHL</sequence>
<gene>
    <name evidence="1" type="ORF">HMPREF3213_03845</name>
</gene>